<dbReference type="EMBL" id="CADCXU010000194">
    <property type="protein sequence ID" value="CAA9993133.1"/>
    <property type="molecule type" value="Genomic_DNA"/>
</dbReference>
<proteinExistence type="predicted"/>
<evidence type="ECO:0000313" key="2">
    <source>
        <dbReference type="Proteomes" id="UP000479000"/>
    </source>
</evidence>
<protein>
    <submittedName>
        <fullName evidence="1">Uncharacterized protein</fullName>
    </submittedName>
</protein>
<accession>A0A6H5FUD3</accession>
<organism evidence="1 2">
    <name type="scientific">Nesidiocoris tenuis</name>
    <dbReference type="NCBI Taxonomy" id="355587"/>
    <lineage>
        <taxon>Eukaryota</taxon>
        <taxon>Metazoa</taxon>
        <taxon>Ecdysozoa</taxon>
        <taxon>Arthropoda</taxon>
        <taxon>Hexapoda</taxon>
        <taxon>Insecta</taxon>
        <taxon>Pterygota</taxon>
        <taxon>Neoptera</taxon>
        <taxon>Paraneoptera</taxon>
        <taxon>Hemiptera</taxon>
        <taxon>Heteroptera</taxon>
        <taxon>Panheteroptera</taxon>
        <taxon>Cimicomorpha</taxon>
        <taxon>Miridae</taxon>
        <taxon>Dicyphina</taxon>
        <taxon>Nesidiocoris</taxon>
    </lineage>
</organism>
<dbReference type="AlphaFoldDB" id="A0A6H5FUD3"/>
<dbReference type="Proteomes" id="UP000479000">
    <property type="component" value="Unassembled WGS sequence"/>
</dbReference>
<evidence type="ECO:0000313" key="1">
    <source>
        <dbReference type="EMBL" id="CAA9993133.1"/>
    </source>
</evidence>
<reference evidence="1 2" key="1">
    <citation type="submission" date="2020-02" db="EMBL/GenBank/DDBJ databases">
        <authorList>
            <person name="Ferguson B K."/>
        </authorList>
    </citation>
    <scope>NUCLEOTIDE SEQUENCE [LARGE SCALE GENOMIC DNA]</scope>
</reference>
<keyword evidence="2" id="KW-1185">Reference proteome</keyword>
<name>A0A6H5FUD3_9HEMI</name>
<gene>
    <name evidence="1" type="ORF">NTEN_LOCUS120</name>
</gene>
<sequence length="99" mass="11713">MVFSKDRIQLTVHTCEIPRSTKVDQQSAPRPRLLSDERHDRDLGLGLTTYRLQNAQGTSRYSCRIAKFPRVEFLRQWWREIIESEEQDEPRLLELSGNL</sequence>